<feature type="transmembrane region" description="Helical" evidence="10">
    <location>
        <begin position="349"/>
        <end position="367"/>
    </location>
</feature>
<keyword evidence="9 10" id="KW-0472">Membrane</keyword>
<evidence type="ECO:0000256" key="6">
    <source>
        <dbReference type="ARBA" id="ARBA00022777"/>
    </source>
</evidence>
<dbReference type="PANTHER" id="PTHR13205:SF15">
    <property type="entry name" value="DOLICHOL KINASE"/>
    <property type="match status" value="1"/>
</dbReference>
<feature type="transmembrane region" description="Helical" evidence="10">
    <location>
        <begin position="63"/>
        <end position="82"/>
    </location>
</feature>
<evidence type="ECO:0000256" key="7">
    <source>
        <dbReference type="ARBA" id="ARBA00022824"/>
    </source>
</evidence>
<feature type="transmembrane region" description="Helical" evidence="10">
    <location>
        <begin position="94"/>
        <end position="116"/>
    </location>
</feature>
<evidence type="ECO:0000256" key="5">
    <source>
        <dbReference type="ARBA" id="ARBA00022692"/>
    </source>
</evidence>
<feature type="transmembrane region" description="Helical" evidence="10">
    <location>
        <begin position="167"/>
        <end position="188"/>
    </location>
</feature>
<feature type="transmembrane region" description="Helical" evidence="10">
    <location>
        <begin position="250"/>
        <end position="269"/>
    </location>
</feature>
<keyword evidence="5 10" id="KW-0812">Transmembrane</keyword>
<dbReference type="EMBL" id="BAABME010000068">
    <property type="protein sequence ID" value="GAA0139210.1"/>
    <property type="molecule type" value="Genomic_DNA"/>
</dbReference>
<feature type="transmembrane region" description="Helical" evidence="10">
    <location>
        <begin position="307"/>
        <end position="328"/>
    </location>
</feature>
<evidence type="ECO:0000313" key="12">
    <source>
        <dbReference type="Proteomes" id="UP001454036"/>
    </source>
</evidence>
<evidence type="ECO:0000256" key="10">
    <source>
        <dbReference type="SAM" id="Phobius"/>
    </source>
</evidence>
<sequence length="494" mass="55589">MGLSILNERAVVSAFIIMIIFFTPYLLYYESLSLSLLFIFISNIYLIENTFESAITITCSNPLMFACLSVVVFLFFTLPHQHSNNRSGHAWVNWYSRLGLSCIASFSATLILAFYLHCQCSSGLSDILLLQVGETLLVSSGIMVYFGDFVANTACNPKTIANLRNSLKFKLLGLLLGLLLFSSFLKFVHRDWGRQAGNGYHQLDVKRSLIFYVVLAMTLIVAVPSWMQFVQDFHMHPFLWIIGYVFSEPAKRLLFCICWVLAISVRIFYRISQEGKTERILLRKYYHLLAVLMFIPALLLQPELLNLALGAALAVFLVLEFLRIWRIWPLGQHVHHFMNAFKDHRDSDLLVISHFSLLLGCALPIWFSSGFNDRPLTPFAGILSLGIGDTMASMVGHKYGVVRRTENKKAIEGTAAGITSALVACSILLPYLARAGYIFSQHLFTLLVAVTLSGLLEALTTQLDNLFIQSPLFVNVDDHMTLHSESDANCLLKT</sequence>
<dbReference type="EC" id="2.7.1.108" evidence="3"/>
<feature type="transmembrane region" description="Helical" evidence="10">
    <location>
        <begin position="379"/>
        <end position="401"/>
    </location>
</feature>
<keyword evidence="7" id="KW-0256">Endoplasmic reticulum</keyword>
<feature type="transmembrane region" description="Helical" evidence="10">
    <location>
        <begin position="209"/>
        <end position="230"/>
    </location>
</feature>
<evidence type="ECO:0000256" key="2">
    <source>
        <dbReference type="ARBA" id="ARBA00010794"/>
    </source>
</evidence>
<dbReference type="AlphaFoldDB" id="A0AAV3NIS1"/>
<evidence type="ECO:0000256" key="8">
    <source>
        <dbReference type="ARBA" id="ARBA00022989"/>
    </source>
</evidence>
<reference evidence="11 12" key="1">
    <citation type="submission" date="2024-01" db="EMBL/GenBank/DDBJ databases">
        <title>The complete chloroplast genome sequence of Lithospermum erythrorhizon: insights into the phylogenetic relationship among Boraginaceae species and the maternal lineages of purple gromwells.</title>
        <authorList>
            <person name="Okada T."/>
            <person name="Watanabe K."/>
        </authorList>
    </citation>
    <scope>NUCLEOTIDE SEQUENCE [LARGE SCALE GENOMIC DNA]</scope>
</reference>
<feature type="transmembrane region" description="Helical" evidence="10">
    <location>
        <begin position="413"/>
        <end position="433"/>
    </location>
</feature>
<dbReference type="GO" id="GO:0004168">
    <property type="term" value="F:dolichol kinase activity"/>
    <property type="evidence" value="ECO:0007669"/>
    <property type="project" value="UniProtKB-EC"/>
</dbReference>
<evidence type="ECO:0000256" key="9">
    <source>
        <dbReference type="ARBA" id="ARBA00023136"/>
    </source>
</evidence>
<dbReference type="InterPro" id="IPR032974">
    <property type="entry name" value="Polypren_kinase"/>
</dbReference>
<keyword evidence="12" id="KW-1185">Reference proteome</keyword>
<organism evidence="11 12">
    <name type="scientific">Lithospermum erythrorhizon</name>
    <name type="common">Purple gromwell</name>
    <name type="synonym">Lithospermum officinale var. erythrorhizon</name>
    <dbReference type="NCBI Taxonomy" id="34254"/>
    <lineage>
        <taxon>Eukaryota</taxon>
        <taxon>Viridiplantae</taxon>
        <taxon>Streptophyta</taxon>
        <taxon>Embryophyta</taxon>
        <taxon>Tracheophyta</taxon>
        <taxon>Spermatophyta</taxon>
        <taxon>Magnoliopsida</taxon>
        <taxon>eudicotyledons</taxon>
        <taxon>Gunneridae</taxon>
        <taxon>Pentapetalae</taxon>
        <taxon>asterids</taxon>
        <taxon>lamiids</taxon>
        <taxon>Boraginales</taxon>
        <taxon>Boraginaceae</taxon>
        <taxon>Boraginoideae</taxon>
        <taxon>Lithospermeae</taxon>
        <taxon>Lithospermum</taxon>
    </lineage>
</organism>
<dbReference type="PANTHER" id="PTHR13205">
    <property type="entry name" value="TRANSMEMBRANE PROTEIN 15-RELATED"/>
    <property type="match status" value="1"/>
</dbReference>
<evidence type="ECO:0000256" key="4">
    <source>
        <dbReference type="ARBA" id="ARBA00022679"/>
    </source>
</evidence>
<evidence type="ECO:0000256" key="3">
    <source>
        <dbReference type="ARBA" id="ARBA00012132"/>
    </source>
</evidence>
<keyword evidence="4" id="KW-0808">Transferase</keyword>
<evidence type="ECO:0000313" key="11">
    <source>
        <dbReference type="EMBL" id="GAA0139210.1"/>
    </source>
</evidence>
<keyword evidence="8 10" id="KW-1133">Transmembrane helix</keyword>
<feature type="transmembrane region" description="Helical" evidence="10">
    <location>
        <begin position="12"/>
        <end position="28"/>
    </location>
</feature>
<dbReference type="GO" id="GO:0043048">
    <property type="term" value="P:dolichyl monophosphate biosynthetic process"/>
    <property type="evidence" value="ECO:0007669"/>
    <property type="project" value="TreeGrafter"/>
</dbReference>
<evidence type="ECO:0000256" key="1">
    <source>
        <dbReference type="ARBA" id="ARBA00004477"/>
    </source>
</evidence>
<keyword evidence="6" id="KW-0418">Kinase</keyword>
<comment type="caution">
    <text evidence="11">The sequence shown here is derived from an EMBL/GenBank/DDBJ whole genome shotgun (WGS) entry which is preliminary data.</text>
</comment>
<feature type="transmembrane region" description="Helical" evidence="10">
    <location>
        <begin position="128"/>
        <end position="147"/>
    </location>
</feature>
<accession>A0AAV3NIS1</accession>
<feature type="transmembrane region" description="Helical" evidence="10">
    <location>
        <begin position="439"/>
        <end position="459"/>
    </location>
</feature>
<name>A0AAV3NIS1_LITER</name>
<protein>
    <recommendedName>
        <fullName evidence="3">dolichol kinase</fullName>
        <ecNumber evidence="3">2.7.1.108</ecNumber>
    </recommendedName>
</protein>
<gene>
    <name evidence="11" type="ORF">LIER_00806</name>
</gene>
<feature type="transmembrane region" description="Helical" evidence="10">
    <location>
        <begin position="281"/>
        <end position="301"/>
    </location>
</feature>
<proteinExistence type="inferred from homology"/>
<comment type="similarity">
    <text evidence="2">Belongs to the polyprenol kinase family.</text>
</comment>
<dbReference type="GO" id="GO:0005789">
    <property type="term" value="C:endoplasmic reticulum membrane"/>
    <property type="evidence" value="ECO:0007669"/>
    <property type="project" value="UniProtKB-SubCell"/>
</dbReference>
<dbReference type="Proteomes" id="UP001454036">
    <property type="component" value="Unassembled WGS sequence"/>
</dbReference>
<comment type="subcellular location">
    <subcellularLocation>
        <location evidence="1">Endoplasmic reticulum membrane</location>
        <topology evidence="1">Multi-pass membrane protein</topology>
    </subcellularLocation>
</comment>